<sequence>MKLARGRKILILVLLLITAVCSLFYKELSYGFMQAKGQFKIIKEAQPVGYFLNSPDFPDSLKSKLKLLDEIKRYAVDSLSLPAEDQYEKVFDQKGKDVLWVVTAAEPYELKSYTWQFPILGEVSYKGFFIYKEAEKEAKRLSNKGFDVRIRPVGAWSTLGWFNDPLMSKLLERSEAKLAEVIFHELIHDVVYIKDSTDFNENLASFLGRKMTLKYLRDSNYFSEEINQYQSNIQDALRLNSFINNQLSFFNELYIGLEGLDDSQKAKAKAKAFINFRNQLSMLQFNNPVYADYLIQNDSLNNAHLLAFERYGSIQQKLEEQYLSDFDEDVLKMLAYYATNFNSI</sequence>
<dbReference type="AlphaFoldDB" id="A0A937ADU9"/>
<name>A0A937ADU9_9BACT</name>
<gene>
    <name evidence="1" type="ORF">JKP34_06440</name>
</gene>
<dbReference type="Pfam" id="PF10023">
    <property type="entry name" value="Aminopep"/>
    <property type="match status" value="1"/>
</dbReference>
<dbReference type="GO" id="GO:0004177">
    <property type="term" value="F:aminopeptidase activity"/>
    <property type="evidence" value="ECO:0007669"/>
    <property type="project" value="UniProtKB-KW"/>
</dbReference>
<keyword evidence="1" id="KW-0031">Aminopeptidase</keyword>
<organism evidence="1 2">
    <name type="scientific">Marivirga atlantica</name>
    <dbReference type="NCBI Taxonomy" id="1548457"/>
    <lineage>
        <taxon>Bacteria</taxon>
        <taxon>Pseudomonadati</taxon>
        <taxon>Bacteroidota</taxon>
        <taxon>Cytophagia</taxon>
        <taxon>Cytophagales</taxon>
        <taxon>Marivirgaceae</taxon>
        <taxon>Marivirga</taxon>
    </lineage>
</organism>
<evidence type="ECO:0000313" key="2">
    <source>
        <dbReference type="Proteomes" id="UP000642920"/>
    </source>
</evidence>
<keyword evidence="1" id="KW-0378">Hydrolase</keyword>
<proteinExistence type="predicted"/>
<dbReference type="EMBL" id="JAERQG010000001">
    <property type="protein sequence ID" value="MBL0764881.1"/>
    <property type="molecule type" value="Genomic_DNA"/>
</dbReference>
<keyword evidence="1" id="KW-0645">Protease</keyword>
<protein>
    <submittedName>
        <fullName evidence="1">Aminopeptidase</fullName>
    </submittedName>
</protein>
<dbReference type="RefSeq" id="WP_201918878.1">
    <property type="nucleotide sequence ID" value="NZ_JAERQG010000001.1"/>
</dbReference>
<evidence type="ECO:0000313" key="1">
    <source>
        <dbReference type="EMBL" id="MBL0764881.1"/>
    </source>
</evidence>
<accession>A0A937ADU9</accession>
<keyword evidence="2" id="KW-1185">Reference proteome</keyword>
<dbReference type="Proteomes" id="UP000642920">
    <property type="component" value="Unassembled WGS sequence"/>
</dbReference>
<reference evidence="1" key="1">
    <citation type="submission" date="2021-01" db="EMBL/GenBank/DDBJ databases">
        <title>Marivirga sp. nov., isolated from intertidal surface sediments.</title>
        <authorList>
            <person name="Zhang M."/>
        </authorList>
    </citation>
    <scope>NUCLEOTIDE SEQUENCE</scope>
    <source>
        <strain evidence="1">SM1354</strain>
    </source>
</reference>
<dbReference type="InterPro" id="IPR014553">
    <property type="entry name" value="Aminopept"/>
</dbReference>
<comment type="caution">
    <text evidence="1">The sequence shown here is derived from an EMBL/GenBank/DDBJ whole genome shotgun (WGS) entry which is preliminary data.</text>
</comment>